<evidence type="ECO:0000313" key="3">
    <source>
        <dbReference type="EMBL" id="GGJ60760.1"/>
    </source>
</evidence>
<dbReference type="InterPro" id="IPR017868">
    <property type="entry name" value="Filamin/ABP280_repeat-like"/>
</dbReference>
<organism evidence="3 4">
    <name type="scientific">Deinococcus aquiradiocola</name>
    <dbReference type="NCBI Taxonomy" id="393059"/>
    <lineage>
        <taxon>Bacteria</taxon>
        <taxon>Thermotogati</taxon>
        <taxon>Deinococcota</taxon>
        <taxon>Deinococci</taxon>
        <taxon>Deinococcales</taxon>
        <taxon>Deinococcaceae</taxon>
        <taxon>Deinococcus</taxon>
    </lineage>
</organism>
<proteinExistence type="predicted"/>
<feature type="domain" description="PKD/Chitinase" evidence="2">
    <location>
        <begin position="441"/>
        <end position="531"/>
    </location>
</feature>
<dbReference type="InterPro" id="IPR013783">
    <property type="entry name" value="Ig-like_fold"/>
</dbReference>
<evidence type="ECO:0000256" key="1">
    <source>
        <dbReference type="SAM" id="SignalP"/>
    </source>
</evidence>
<evidence type="ECO:0000259" key="2">
    <source>
        <dbReference type="SMART" id="SM00089"/>
    </source>
</evidence>
<reference evidence="3" key="2">
    <citation type="submission" date="2020-09" db="EMBL/GenBank/DDBJ databases">
        <authorList>
            <person name="Sun Q."/>
            <person name="Ohkuma M."/>
        </authorList>
    </citation>
    <scope>NUCLEOTIDE SEQUENCE</scope>
    <source>
        <strain evidence="3">JCM 14371</strain>
    </source>
</reference>
<protein>
    <recommendedName>
        <fullName evidence="2">PKD/Chitinase domain-containing protein</fullName>
    </recommendedName>
</protein>
<dbReference type="EMBL" id="BMOE01000001">
    <property type="protein sequence ID" value="GGJ60760.1"/>
    <property type="molecule type" value="Genomic_DNA"/>
</dbReference>
<evidence type="ECO:0000313" key="4">
    <source>
        <dbReference type="Proteomes" id="UP000635726"/>
    </source>
</evidence>
<accession>A0A917P4A0</accession>
<feature type="domain" description="PKD/Chitinase" evidence="2">
    <location>
        <begin position="41"/>
        <end position="135"/>
    </location>
</feature>
<dbReference type="PROSITE" id="PS50194">
    <property type="entry name" value="FILAMIN_REPEAT"/>
    <property type="match status" value="1"/>
</dbReference>
<gene>
    <name evidence="3" type="ORF">GCM10008939_00620</name>
</gene>
<dbReference type="Proteomes" id="UP000635726">
    <property type="component" value="Unassembled WGS sequence"/>
</dbReference>
<keyword evidence="1" id="KW-0732">Signal</keyword>
<dbReference type="PROSITE" id="PS51257">
    <property type="entry name" value="PROKAR_LIPOPROTEIN"/>
    <property type="match status" value="1"/>
</dbReference>
<name>A0A917P4A0_9DEIO</name>
<reference evidence="3" key="1">
    <citation type="journal article" date="2014" name="Int. J. Syst. Evol. Microbiol.">
        <title>Complete genome sequence of Corynebacterium casei LMG S-19264T (=DSM 44701T), isolated from a smear-ripened cheese.</title>
        <authorList>
            <consortium name="US DOE Joint Genome Institute (JGI-PGF)"/>
            <person name="Walter F."/>
            <person name="Albersmeier A."/>
            <person name="Kalinowski J."/>
            <person name="Ruckert C."/>
        </authorList>
    </citation>
    <scope>NUCLEOTIDE SEQUENCE</scope>
    <source>
        <strain evidence="3">JCM 14371</strain>
    </source>
</reference>
<keyword evidence="4" id="KW-1185">Reference proteome</keyword>
<comment type="caution">
    <text evidence="3">The sequence shown here is derived from an EMBL/GenBank/DDBJ whole genome shotgun (WGS) entry which is preliminary data.</text>
</comment>
<dbReference type="InterPro" id="IPR022409">
    <property type="entry name" value="PKD/Chitinase_dom"/>
</dbReference>
<sequence>MKSLRSTPILWALTGLLAACGSQTGTTPAGANQTPEVSLKLADGTALSTVPYFNASEALKISASDIDGTITKIHWVIDAGRTTERSGDYTGTDVKGSLDFTLPNLASGTHTITITATDNAGGTGTATGSFKVDAEAPTLTGVTVNSKAVTEGQALTFTVGDAVTLSTTATDTRGGGDTSASGTTTLVYVNSTLAARVPTGTAVDLAAVLGSSTSVSTVRVLTVDSALNTSASRTFTVQFTAATGGGTGTTAEPVLSWLAPTGDYVSGNGVVNLRASAFKAAQDLSAQVTYTATCGVVAGASWTLGNTCADGSKQTITANLVDNGKNYTISKTVTVDASDPTVQITKPQQGQTFTQNPITVSVTGTDAVSGIDRILVEASKDGTTFTSVGVVTATSGDVVWAPMNGTYTLRATATDKTGRSSTTTLGGIKVSLTSSDTTPPTVALTPVPATPQRATITVTAKASDADSGVAKVDLYDGGTLIDTKASGVSGTYTFSLDTTKLTDGTHTLRAVAYDNAGSSSESSTTLAVDNTVPVVNWQNPRDGQVVKPNVVLNATTSEGTVAYSVDGVPVSAGAQNLSDGQHVLTATATDAAGNRTISSVSVLADGTAPSANILSPSEGAALTQNPVTIQVSGSDTLSGIDHLEVKEGSLLLGTIPAAQGSLSVAFGNGSHSLTVTAFDKAGNTSTATRTFTITTSSNITPGAPSIVGSNTSGTNPTYVRALGSITGTASSTATITAAQLLIDGQTSGTPTATPGTASFNFDFSTLNEGLHEVGLRWQDSAGTLTDSAKLSVYVDKTAPTVTWNAPAIGSVTNKPLTLNASSTDSASGPKGPVTYTVAGQAVTSPWTPAEDGTYDVIASASDAVNNVGTQKTTITYDTTAPILTVTGPAENQTFTTVPVNVVATSTDNLSGVKAIEVFVQGPNDASPTTLGTQAGATYTASYTPTINGKYTLTYKSVDAAGNTSTLLTRVFTYSNSTSPVESAPNPIISVVGSNPHSGNMTVTVNGNFDVRSTVDRLVLQITDANGVVDNSSYVTTQQNGTFSVDTTKLANGDLRKLEAIAYTKSNLSTTKLYESAVTISNLNSPSFSVASPSDGAAITTPLVPVKLTLTTRGTDYTYAKTITVDILDSRGKVALTKVSTSTSNDFKTFTSPECSGDNATLTCNLEFDMAGLPADTYTIRARTDVTITANGESRPLETTSRFTSNTTSVLPPAATIRFPAITNNRTVGRIDSSSGTLINVSDDTGVAVVEARIVGPFDASKPLALNGTTQCQESVPVGKAVDVLLLNYGINTKLGDVFLPSLDIDGSAYVPDNDTNQRYDLRITTIDTDKNRNIQCIPVTIDRVKTKTERIKYDLTTVTTPGNPDTTPGKLNYTAGSWNISKITNDSRVAGVLYLNGVQQSISFTASTNTSANVSINFADEGTYQVVWLVEDMTTGIVTSVAGDYINVKKNPAQ</sequence>
<feature type="chain" id="PRO_5037364587" description="PKD/Chitinase domain-containing protein" evidence="1">
    <location>
        <begin position="32"/>
        <end position="1454"/>
    </location>
</feature>
<dbReference type="Pfam" id="PF17957">
    <property type="entry name" value="Big_7"/>
    <property type="match status" value="4"/>
</dbReference>
<dbReference type="Gene3D" id="2.60.40.10">
    <property type="entry name" value="Immunoglobulins"/>
    <property type="match status" value="6"/>
</dbReference>
<feature type="signal peptide" evidence="1">
    <location>
        <begin position="1"/>
        <end position="31"/>
    </location>
</feature>
<dbReference type="SMART" id="SM00089">
    <property type="entry name" value="PKD"/>
    <property type="match status" value="2"/>
</dbReference>
<dbReference type="RefSeq" id="WP_188960249.1">
    <property type="nucleotide sequence ID" value="NZ_BMOE01000001.1"/>
</dbReference>